<gene>
    <name evidence="2" type="ORF">ORJ04_20315</name>
</gene>
<sequence length="345" mass="38235">MILKDKTQTSSASIKLDAGIKQEHDVAFYLRRAYKNSDQIMVLNDLRIEHDGESAQIDHLIVYTYGFIVVESKSIRGEVNVNEYGEWSRSYKGQWSGMPSPIKQAELQLKLLKQYLCANTEKVIGKFLGIQQGLGARCYDVFCAISSDAIIDRSKAPKDIADKLVKSEFVTDALDTKMNFIKFYQLAAKIADTRPTFNQEELQHLCQFLLGNTLQQESNAVNEMPEVWPAPTNMTAAANASVQQPNQRAAVNKPDMVVAKPLAKAVQHTPISAQCKHCGQCTGLNAQSGRFGYYVQCGSCGGNTPLKRPCPACNSPNTKVSRTKSVYRLVCTDCSMPTTFILNSN</sequence>
<evidence type="ECO:0000313" key="2">
    <source>
        <dbReference type="EMBL" id="MDP5138296.1"/>
    </source>
</evidence>
<organism evidence="2 3">
    <name type="scientific">Rheinheimera baltica</name>
    <dbReference type="NCBI Taxonomy" id="67576"/>
    <lineage>
        <taxon>Bacteria</taxon>
        <taxon>Pseudomonadati</taxon>
        <taxon>Pseudomonadota</taxon>
        <taxon>Gammaproteobacteria</taxon>
        <taxon>Chromatiales</taxon>
        <taxon>Chromatiaceae</taxon>
        <taxon>Rheinheimera</taxon>
    </lineage>
</organism>
<name>A0ABT9I4G4_9GAMM</name>
<dbReference type="Proteomes" id="UP001231109">
    <property type="component" value="Unassembled WGS sequence"/>
</dbReference>
<reference evidence="2 3" key="1">
    <citation type="submission" date="2022-11" db="EMBL/GenBank/DDBJ databases">
        <title>Viruses from the air-sea interface of a natural surface slick.</title>
        <authorList>
            <person name="Rahlff J."/>
            <person name="Holmfeldt K."/>
        </authorList>
    </citation>
    <scope>NUCLEOTIDE SEQUENCE [LARGE SCALE GENOMIC DNA]</scope>
    <source>
        <strain evidence="2 3">SMS4</strain>
    </source>
</reference>
<dbReference type="RefSeq" id="WP_305977439.1">
    <property type="nucleotide sequence ID" value="NZ_JAPJDZ010000126.1"/>
</dbReference>
<feature type="domain" description="NERD" evidence="1">
    <location>
        <begin position="18"/>
        <end position="135"/>
    </location>
</feature>
<dbReference type="PROSITE" id="PS50965">
    <property type="entry name" value="NERD"/>
    <property type="match status" value="1"/>
</dbReference>
<proteinExistence type="predicted"/>
<protein>
    <submittedName>
        <fullName evidence="2">Nuclease-related domain-containing protein</fullName>
    </submittedName>
</protein>
<keyword evidence="3" id="KW-1185">Reference proteome</keyword>
<accession>A0ABT9I4G4</accession>
<comment type="caution">
    <text evidence="2">The sequence shown here is derived from an EMBL/GenBank/DDBJ whole genome shotgun (WGS) entry which is preliminary data.</text>
</comment>
<dbReference type="EMBL" id="JAPJDZ010000126">
    <property type="protein sequence ID" value="MDP5138296.1"/>
    <property type="molecule type" value="Genomic_DNA"/>
</dbReference>
<evidence type="ECO:0000259" key="1">
    <source>
        <dbReference type="PROSITE" id="PS50965"/>
    </source>
</evidence>
<dbReference type="Pfam" id="PF08378">
    <property type="entry name" value="NERD"/>
    <property type="match status" value="1"/>
</dbReference>
<dbReference type="InterPro" id="IPR011528">
    <property type="entry name" value="NERD"/>
</dbReference>
<evidence type="ECO:0000313" key="3">
    <source>
        <dbReference type="Proteomes" id="UP001231109"/>
    </source>
</evidence>